<evidence type="ECO:0000313" key="3">
    <source>
        <dbReference type="Proteomes" id="UP001066276"/>
    </source>
</evidence>
<accession>A0AAV7RQH1</accession>
<evidence type="ECO:0000256" key="1">
    <source>
        <dbReference type="SAM" id="MobiDB-lite"/>
    </source>
</evidence>
<dbReference type="Proteomes" id="UP001066276">
    <property type="component" value="Chromosome 5"/>
</dbReference>
<organism evidence="2 3">
    <name type="scientific">Pleurodeles waltl</name>
    <name type="common">Iberian ribbed newt</name>
    <dbReference type="NCBI Taxonomy" id="8319"/>
    <lineage>
        <taxon>Eukaryota</taxon>
        <taxon>Metazoa</taxon>
        <taxon>Chordata</taxon>
        <taxon>Craniata</taxon>
        <taxon>Vertebrata</taxon>
        <taxon>Euteleostomi</taxon>
        <taxon>Amphibia</taxon>
        <taxon>Batrachia</taxon>
        <taxon>Caudata</taxon>
        <taxon>Salamandroidea</taxon>
        <taxon>Salamandridae</taxon>
        <taxon>Pleurodelinae</taxon>
        <taxon>Pleurodeles</taxon>
    </lineage>
</organism>
<name>A0AAV7RQH1_PLEWA</name>
<sequence length="111" mass="12354">MEDTAIGLGNHMEYPAGRPQKGEVWPATSALRHDCRVRAWSLCSAVALRDGQDAHGPTPSVSMALPQWALQGPFRANDYEIRMSADFSKETNECCKAFLSLRPHLRQLEVT</sequence>
<comment type="caution">
    <text evidence="2">The sequence shown here is derived from an EMBL/GenBank/DDBJ whole genome shotgun (WGS) entry which is preliminary data.</text>
</comment>
<dbReference type="EMBL" id="JANPWB010000009">
    <property type="protein sequence ID" value="KAJ1154275.1"/>
    <property type="molecule type" value="Genomic_DNA"/>
</dbReference>
<dbReference type="AlphaFoldDB" id="A0AAV7RQH1"/>
<evidence type="ECO:0000313" key="2">
    <source>
        <dbReference type="EMBL" id="KAJ1154275.1"/>
    </source>
</evidence>
<protein>
    <submittedName>
        <fullName evidence="2">Uncharacterized protein</fullName>
    </submittedName>
</protein>
<keyword evidence="3" id="KW-1185">Reference proteome</keyword>
<proteinExistence type="predicted"/>
<gene>
    <name evidence="2" type="ORF">NDU88_007029</name>
</gene>
<feature type="region of interest" description="Disordered" evidence="1">
    <location>
        <begin position="1"/>
        <end position="22"/>
    </location>
</feature>
<reference evidence="2" key="1">
    <citation type="journal article" date="2022" name="bioRxiv">
        <title>Sequencing and chromosome-scale assembly of the giantPleurodeles waltlgenome.</title>
        <authorList>
            <person name="Brown T."/>
            <person name="Elewa A."/>
            <person name="Iarovenko S."/>
            <person name="Subramanian E."/>
            <person name="Araus A.J."/>
            <person name="Petzold A."/>
            <person name="Susuki M."/>
            <person name="Suzuki K.-i.T."/>
            <person name="Hayashi T."/>
            <person name="Toyoda A."/>
            <person name="Oliveira C."/>
            <person name="Osipova E."/>
            <person name="Leigh N.D."/>
            <person name="Simon A."/>
            <person name="Yun M.H."/>
        </authorList>
    </citation>
    <scope>NUCLEOTIDE SEQUENCE</scope>
    <source>
        <strain evidence="2">20211129_DDA</strain>
        <tissue evidence="2">Liver</tissue>
    </source>
</reference>